<feature type="domain" description="Sulfotransferase" evidence="1">
    <location>
        <begin position="42"/>
        <end position="234"/>
    </location>
</feature>
<dbReference type="STRING" id="1123392.GCA_000376425_00835"/>
<evidence type="ECO:0000313" key="2">
    <source>
        <dbReference type="EMBL" id="KVW97025.1"/>
    </source>
</evidence>
<dbReference type="Proteomes" id="UP000064243">
    <property type="component" value="Unassembled WGS sequence"/>
</dbReference>
<name>A0A106BR76_THIDE</name>
<proteinExistence type="predicted"/>
<dbReference type="AlphaFoldDB" id="A0A106BR76"/>
<dbReference type="GO" id="GO:0008146">
    <property type="term" value="F:sulfotransferase activity"/>
    <property type="evidence" value="ECO:0007669"/>
    <property type="project" value="InterPro"/>
</dbReference>
<gene>
    <name evidence="2" type="ORF">ABW22_06345</name>
</gene>
<dbReference type="OrthoDB" id="3336394at2"/>
<dbReference type="EMBL" id="LDUG01000018">
    <property type="protein sequence ID" value="KVW97025.1"/>
    <property type="molecule type" value="Genomic_DNA"/>
</dbReference>
<evidence type="ECO:0000259" key="1">
    <source>
        <dbReference type="Pfam" id="PF00685"/>
    </source>
</evidence>
<dbReference type="Gene3D" id="3.40.50.300">
    <property type="entry name" value="P-loop containing nucleotide triphosphate hydrolases"/>
    <property type="match status" value="1"/>
</dbReference>
<dbReference type="InterPro" id="IPR000863">
    <property type="entry name" value="Sulfotransferase_dom"/>
</dbReference>
<dbReference type="Pfam" id="PF00685">
    <property type="entry name" value="Sulfotransfer_1"/>
    <property type="match status" value="1"/>
</dbReference>
<reference evidence="2 3" key="1">
    <citation type="journal article" date="2015" name="Appl. Environ. Microbiol.">
        <title>Aerobic and Anaerobic Thiosulfate Oxidation by a Cold-Adapted, Subglacial Chemoautotroph.</title>
        <authorList>
            <person name="Harrold Z.R."/>
            <person name="Skidmore M.L."/>
            <person name="Hamilton T.L."/>
            <person name="Desch L."/>
            <person name="Amada K."/>
            <person name="van Gelder W."/>
            <person name="Glover K."/>
            <person name="Roden E.E."/>
            <person name="Boyd E.S."/>
        </authorList>
    </citation>
    <scope>NUCLEOTIDE SEQUENCE [LARGE SCALE GENOMIC DNA]</scope>
    <source>
        <strain evidence="2 3">RG</strain>
    </source>
</reference>
<comment type="caution">
    <text evidence="2">The sequence shown here is derived from an EMBL/GenBank/DDBJ whole genome shotgun (WGS) entry which is preliminary data.</text>
</comment>
<evidence type="ECO:0000313" key="3">
    <source>
        <dbReference type="Proteomes" id="UP000064243"/>
    </source>
</evidence>
<dbReference type="InterPro" id="IPR027417">
    <property type="entry name" value="P-loop_NTPase"/>
</dbReference>
<keyword evidence="3" id="KW-1185">Reference proteome</keyword>
<organism evidence="2 3">
    <name type="scientific">Thiobacillus denitrificans</name>
    <dbReference type="NCBI Taxonomy" id="36861"/>
    <lineage>
        <taxon>Bacteria</taxon>
        <taxon>Pseudomonadati</taxon>
        <taxon>Pseudomonadota</taxon>
        <taxon>Betaproteobacteria</taxon>
        <taxon>Nitrosomonadales</taxon>
        <taxon>Thiobacillaceae</taxon>
        <taxon>Thiobacillus</taxon>
    </lineage>
</organism>
<protein>
    <recommendedName>
        <fullName evidence="1">Sulfotransferase domain-containing protein</fullName>
    </recommendedName>
</protein>
<dbReference type="PATRIC" id="fig|36861.3.peg.735"/>
<sequence length="281" mass="31845">MSASKPATGHDARSLPGRIRHALWRHSKALRQRVLPRAVAHHVLVAGMQRSGTNLLMDVLDASADTQVFHETDPRAFERYEMRDLAVIRQLAQQCPAPVFVIKALCELDRIKFLMETFSPAKTLWVVRDWRDSVNSAIKSFGNFVPQWQRLAHGDVADWRGRGMSPATCELLAALYRPDASEAEGAAIMWFYRNALFFEQQLAADARVRVVFYEDLVRHPLREVAAVYDFLGLQGFNHRVAGRIHARSVKHRSPPDIAPAVVALCDELLARFRALPRQEMS</sequence>
<dbReference type="RefSeq" id="WP_059753425.1">
    <property type="nucleotide sequence ID" value="NZ_LDUG01000018.1"/>
</dbReference>
<dbReference type="SUPFAM" id="SSF52540">
    <property type="entry name" value="P-loop containing nucleoside triphosphate hydrolases"/>
    <property type="match status" value="1"/>
</dbReference>
<accession>A0A106BR76</accession>